<gene>
    <name evidence="2" type="ORF">DFR51_2917</name>
    <name evidence="1" type="ORF">SmB9_37390</name>
</gene>
<protein>
    <recommendedName>
        <fullName evidence="5">Transglycosylase-like protein with SLT domain</fullName>
    </recommendedName>
</protein>
<evidence type="ECO:0000313" key="4">
    <source>
        <dbReference type="Proteomes" id="UP000276029"/>
    </source>
</evidence>
<reference evidence="2 4" key="2">
    <citation type="submission" date="2018-10" db="EMBL/GenBank/DDBJ databases">
        <title>Genomic Encyclopedia of Type Strains, Phase IV (KMG-IV): sequencing the most valuable type-strain genomes for metagenomic binning, comparative biology and taxonomic classification.</title>
        <authorList>
            <person name="Goeker M."/>
        </authorList>
    </citation>
    <scope>NUCLEOTIDE SEQUENCE [LARGE SCALE GENOMIC DNA]</scope>
    <source>
        <strain evidence="2 4">DSM 19791</strain>
    </source>
</reference>
<organism evidence="1 3">
    <name type="scientific">Sphingosinicella microcystinivorans</name>
    <dbReference type="NCBI Taxonomy" id="335406"/>
    <lineage>
        <taxon>Bacteria</taxon>
        <taxon>Pseudomonadati</taxon>
        <taxon>Pseudomonadota</taxon>
        <taxon>Alphaproteobacteria</taxon>
        <taxon>Sphingomonadales</taxon>
        <taxon>Sphingosinicellaceae</taxon>
        <taxon>Sphingosinicella</taxon>
    </lineage>
</organism>
<dbReference type="EMBL" id="RBWX01000009">
    <property type="protein sequence ID" value="RKS88269.1"/>
    <property type="molecule type" value="Genomic_DNA"/>
</dbReference>
<evidence type="ECO:0000313" key="3">
    <source>
        <dbReference type="Proteomes" id="UP000275727"/>
    </source>
</evidence>
<dbReference type="EMBL" id="AP018711">
    <property type="protein sequence ID" value="BBE36081.1"/>
    <property type="molecule type" value="Genomic_DNA"/>
</dbReference>
<name>A0AAD1D959_SPHMI</name>
<dbReference type="RefSeq" id="WP_121052342.1">
    <property type="nucleotide sequence ID" value="NZ_AP018711.1"/>
</dbReference>
<dbReference type="InterPro" id="IPR023346">
    <property type="entry name" value="Lysozyme-like_dom_sf"/>
</dbReference>
<evidence type="ECO:0008006" key="5">
    <source>
        <dbReference type="Google" id="ProtNLM"/>
    </source>
</evidence>
<evidence type="ECO:0000313" key="2">
    <source>
        <dbReference type="EMBL" id="RKS88269.1"/>
    </source>
</evidence>
<dbReference type="KEGG" id="smic:SmB9_37390"/>
<dbReference type="SUPFAM" id="SSF53955">
    <property type="entry name" value="Lysozyme-like"/>
    <property type="match status" value="1"/>
</dbReference>
<dbReference type="Proteomes" id="UP000275727">
    <property type="component" value="Chromosome"/>
</dbReference>
<evidence type="ECO:0000313" key="1">
    <source>
        <dbReference type="EMBL" id="BBE36081.1"/>
    </source>
</evidence>
<dbReference type="Proteomes" id="UP000276029">
    <property type="component" value="Unassembled WGS sequence"/>
</dbReference>
<dbReference type="Gene3D" id="1.10.530.10">
    <property type="match status" value="1"/>
</dbReference>
<reference evidence="1 3" key="1">
    <citation type="submission" date="2018-06" db="EMBL/GenBank/DDBJ databases">
        <title>Complete Genome Sequence of the Microcystin-Degrading Bacterium Sphingosinicella microcystinivorans Strain B-9.</title>
        <authorList>
            <person name="Jin H."/>
            <person name="Nishizawa T."/>
            <person name="Guo Y."/>
            <person name="Nishizawa A."/>
            <person name="Park H."/>
            <person name="Kato H."/>
            <person name="Tsuji K."/>
            <person name="Harada K."/>
        </authorList>
    </citation>
    <scope>NUCLEOTIDE SEQUENCE [LARGE SCALE GENOMIC DNA]</scope>
    <source>
        <strain evidence="1 3">B9</strain>
    </source>
</reference>
<proteinExistence type="predicted"/>
<sequence>MNPTPLSTIAGGADRVRTAIAEASRRTGVDFDYLYNQAKVESGLRPDAKARTSSATGLYQFIDQSWLGALKRHGAEHGLGWAANAIKADARGRLAVTNPGLRTAIMNLRNEPEASALMAAETARENQNAIEGATGRTANATDLYMGHFLGPRGASKFLGAMAANPDQRADQVMPAAAAANRAVFYASNGTPRSLSEVYERFAAKMGNDAPDQALAARAPAMSAEPPLPMSLALALAGEDAAALDGLLTTTKPEAARLAYLTLASLG</sequence>
<dbReference type="AlphaFoldDB" id="A0AAD1D959"/>
<accession>A0AAD1D959</accession>
<keyword evidence="4" id="KW-1185">Reference proteome</keyword>